<protein>
    <submittedName>
        <fullName evidence="4">Sporulation protein, YlmC/YmxH family</fullName>
    </submittedName>
    <submittedName>
        <fullName evidence="2">YlmC/YmxH family sporulation protein</fullName>
    </submittedName>
</protein>
<dbReference type="Pfam" id="PF05239">
    <property type="entry name" value="PRC"/>
    <property type="match status" value="1"/>
</dbReference>
<reference evidence="3 6" key="3">
    <citation type="journal article" date="2019" name="Nat. Med.">
        <title>A library of human gut bacterial isolates paired with longitudinal multiomics data enables mechanistic microbiome research.</title>
        <authorList>
            <person name="Poyet M."/>
            <person name="Groussin M."/>
            <person name="Gibbons S.M."/>
            <person name="Avila-Pacheco J."/>
            <person name="Jiang X."/>
            <person name="Kearney S.M."/>
            <person name="Perrotta A.R."/>
            <person name="Berdy B."/>
            <person name="Zhao S."/>
            <person name="Lieberman T.D."/>
            <person name="Swanson P.K."/>
            <person name="Smith M."/>
            <person name="Roesemann S."/>
            <person name="Alexander J.E."/>
            <person name="Rich S.A."/>
            <person name="Livny J."/>
            <person name="Vlamakis H."/>
            <person name="Clish C."/>
            <person name="Bullock K."/>
            <person name="Deik A."/>
            <person name="Scott J."/>
            <person name="Pierce K.A."/>
            <person name="Xavier R.J."/>
            <person name="Alm E.J."/>
        </authorList>
    </citation>
    <scope>NUCLEOTIDE SEQUENCE [LARGE SCALE GENOMIC DNA]</scope>
    <source>
        <strain evidence="3 6">BIOML-A2</strain>
    </source>
</reference>
<evidence type="ECO:0000313" key="2">
    <source>
        <dbReference type="EMBL" id="MCQ4949208.1"/>
    </source>
</evidence>
<dbReference type="RefSeq" id="WP_021659307.1">
    <property type="nucleotide sequence ID" value="NZ_FQVY01000001.1"/>
</dbReference>
<reference evidence="4" key="1">
    <citation type="submission" date="2016-11" db="EMBL/GenBank/DDBJ databases">
        <authorList>
            <person name="Varghese N."/>
            <person name="Submissions S."/>
        </authorList>
    </citation>
    <scope>NUCLEOTIDE SEQUENCE</scope>
    <source>
        <strain evidence="4">DSM 4029</strain>
    </source>
</reference>
<reference evidence="2" key="4">
    <citation type="submission" date="2022-06" db="EMBL/GenBank/DDBJ databases">
        <title>Isolation of gut microbiota from human fecal samples.</title>
        <authorList>
            <person name="Pamer E.G."/>
            <person name="Barat B."/>
            <person name="Waligurski E."/>
            <person name="Medina S."/>
            <person name="Paddock L."/>
            <person name="Mostad J."/>
        </authorList>
    </citation>
    <scope>NUCLEOTIDE SEQUENCE</scope>
    <source>
        <strain evidence="2">DFI.7.96</strain>
    </source>
</reference>
<dbReference type="InterPro" id="IPR027275">
    <property type="entry name" value="PRC-brl_dom"/>
</dbReference>
<evidence type="ECO:0000313" key="5">
    <source>
        <dbReference type="Proteomes" id="UP000184089"/>
    </source>
</evidence>
<dbReference type="SUPFAM" id="SSF50346">
    <property type="entry name" value="PRC-barrel domain"/>
    <property type="match status" value="1"/>
</dbReference>
<evidence type="ECO:0000313" key="4">
    <source>
        <dbReference type="EMBL" id="SHF66721.1"/>
    </source>
</evidence>
<keyword evidence="6" id="KW-1185">Reference proteome</keyword>
<feature type="domain" description="PRC-barrel" evidence="1">
    <location>
        <begin position="4"/>
        <end position="79"/>
    </location>
</feature>
<dbReference type="PANTHER" id="PTHR40061">
    <property type="entry name" value="SPORULATION PROTEIN YLMC-RELATED"/>
    <property type="match status" value="1"/>
</dbReference>
<dbReference type="PANTHER" id="PTHR40061:SF1">
    <property type="entry name" value="SPORULATION PROTEIN YLMC-RELATED"/>
    <property type="match status" value="1"/>
</dbReference>
<dbReference type="Proteomes" id="UP001205063">
    <property type="component" value="Unassembled WGS sequence"/>
</dbReference>
<proteinExistence type="predicted"/>
<reference evidence="5" key="2">
    <citation type="submission" date="2016-11" db="EMBL/GenBank/DDBJ databases">
        <authorList>
            <person name="Jaros S."/>
            <person name="Januszkiewicz K."/>
            <person name="Wedrychowicz H."/>
        </authorList>
    </citation>
    <scope>NUCLEOTIDE SEQUENCE [LARGE SCALE GENOMIC DNA]</scope>
    <source>
        <strain evidence="5">DSM 4029</strain>
    </source>
</reference>
<accession>A0AAQ1MB20</accession>
<dbReference type="NCBIfam" id="TIGR02888">
    <property type="entry name" value="spore_YlmC_YmxH"/>
    <property type="match status" value="1"/>
</dbReference>
<dbReference type="Gene3D" id="2.30.30.240">
    <property type="entry name" value="PRC-barrel domain"/>
    <property type="match status" value="1"/>
</dbReference>
<dbReference type="Proteomes" id="UP000474718">
    <property type="component" value="Unassembled WGS sequence"/>
</dbReference>
<evidence type="ECO:0000313" key="3">
    <source>
        <dbReference type="EMBL" id="MZL68611.1"/>
    </source>
</evidence>
<comment type="caution">
    <text evidence="4">The sequence shown here is derived from an EMBL/GenBank/DDBJ whole genome shotgun (WGS) entry which is preliminary data.</text>
</comment>
<dbReference type="EMBL" id="JANGAB010000002">
    <property type="protein sequence ID" value="MCQ4949208.1"/>
    <property type="molecule type" value="Genomic_DNA"/>
</dbReference>
<dbReference type="InterPro" id="IPR011033">
    <property type="entry name" value="PRC_barrel-like_sf"/>
</dbReference>
<gene>
    <name evidence="3" type="ORF">GT747_02315</name>
    <name evidence="2" type="ORF">NE646_05950</name>
    <name evidence="4" type="ORF">SAMN05444424_0261</name>
</gene>
<dbReference type="InterPro" id="IPR014238">
    <property type="entry name" value="Spore_YlmC/YmxH"/>
</dbReference>
<evidence type="ECO:0000313" key="6">
    <source>
        <dbReference type="Proteomes" id="UP000474718"/>
    </source>
</evidence>
<name>A0AAQ1MB20_9FIRM</name>
<organism evidence="4 5">
    <name type="scientific">Bittarella massiliensis</name>
    <name type="common">ex Durand et al. 2017</name>
    <dbReference type="NCBI Taxonomy" id="1720313"/>
    <lineage>
        <taxon>Bacteria</taxon>
        <taxon>Bacillati</taxon>
        <taxon>Bacillota</taxon>
        <taxon>Clostridia</taxon>
        <taxon>Eubacteriales</taxon>
        <taxon>Oscillospiraceae</taxon>
        <taxon>Bittarella (ex Durand et al. 2017)</taxon>
    </lineage>
</organism>
<sequence length="96" mass="10884">MVSSFYDLRDKDVVNIKDGVKLGEVCDLEFDGESAQITAIVLFGKLKFFGLLGREPDIVIKWEEIQTIGKDTVLVDYLEKPEIRKKKGALLDKFFG</sequence>
<dbReference type="EMBL" id="WWVX01000001">
    <property type="protein sequence ID" value="MZL68611.1"/>
    <property type="molecule type" value="Genomic_DNA"/>
</dbReference>
<dbReference type="AlphaFoldDB" id="A0AAQ1MB20"/>
<evidence type="ECO:0000259" key="1">
    <source>
        <dbReference type="Pfam" id="PF05239"/>
    </source>
</evidence>
<dbReference type="Proteomes" id="UP000184089">
    <property type="component" value="Unassembled WGS sequence"/>
</dbReference>
<dbReference type="EMBL" id="FQVY01000001">
    <property type="protein sequence ID" value="SHF66721.1"/>
    <property type="molecule type" value="Genomic_DNA"/>
</dbReference>